<dbReference type="EMBL" id="AYXG01000099">
    <property type="protein sequence ID" value="EWC61948.1"/>
    <property type="molecule type" value="Genomic_DNA"/>
</dbReference>
<dbReference type="GO" id="GO:0044550">
    <property type="term" value="P:secondary metabolite biosynthetic process"/>
    <property type="evidence" value="ECO:0007669"/>
    <property type="project" value="TreeGrafter"/>
</dbReference>
<dbReference type="Gene3D" id="3.40.50.12780">
    <property type="entry name" value="N-terminal domain of ligase-like"/>
    <property type="match status" value="1"/>
</dbReference>
<sequence>MLSRDLPIVDRIDLVVREHPDADALATPERTLTYREFGKYVEEFALELERRTAPGEFVGIEADRRAGSIVAMIGALRAGRPFVFLDPRDSEASNSAKAGLLGVRLLARCLPGQQDPDLVPARWATAAGHSPAGLDEVRSELAYAIHTSGSTGEPKCVLVRAAALVPVVHDHVERLEVGPGCRTLQFARLTFDGCVTEILWTLTSGACLVVVDESLLTPGPVLGGTLERFGITHVKTTPFALTATEPGPGTALRHVLNGGGACRPSVVRRWSAVAAFHNAYGTTETTICNLLSDPLDPGSCASEVPLGERVGDCGLRVDGEGGRGELVVTGNSVAVGYLAEDGVRPFGDEYRTGDVVEEREDGLHFVERVDRQVKVRGYRVDPGEVENAVCGLTGVLDAVVVAEAHDGGDAAADALVCYFRGGVSPRALREHLESTLDPYKVPSVLTRVEEFPHTPNGKVDRDALRADRRAGAGGGSGGDPVLELVHGLTGIDDVTLDDNFFDVGGDSASAVVLVTRLKELGWVDVGVRDVLRADTLRDLSERLPERSV</sequence>
<gene>
    <name evidence="2" type="ORF">UO65_2772</name>
</gene>
<accession>A0A8E3BEJ6</accession>
<dbReference type="STRING" id="909613.UO65_2772"/>
<organism evidence="2 3">
    <name type="scientific">Actinokineospora spheciospongiae</name>
    <dbReference type="NCBI Taxonomy" id="909613"/>
    <lineage>
        <taxon>Bacteria</taxon>
        <taxon>Bacillati</taxon>
        <taxon>Actinomycetota</taxon>
        <taxon>Actinomycetes</taxon>
        <taxon>Pseudonocardiales</taxon>
        <taxon>Pseudonocardiaceae</taxon>
        <taxon>Actinokineospora</taxon>
    </lineage>
</organism>
<keyword evidence="3" id="KW-1185">Reference proteome</keyword>
<dbReference type="GO" id="GO:0031177">
    <property type="term" value="F:phosphopantetheine binding"/>
    <property type="evidence" value="ECO:0007669"/>
    <property type="project" value="TreeGrafter"/>
</dbReference>
<proteinExistence type="predicted"/>
<dbReference type="RefSeq" id="WP_233427563.1">
    <property type="nucleotide sequence ID" value="NZ_AYXG01000099.1"/>
</dbReference>
<dbReference type="Gene3D" id="1.10.1200.10">
    <property type="entry name" value="ACP-like"/>
    <property type="match status" value="1"/>
</dbReference>
<dbReference type="PANTHER" id="PTHR45527">
    <property type="entry name" value="NONRIBOSOMAL PEPTIDE SYNTHETASE"/>
    <property type="match status" value="1"/>
</dbReference>
<dbReference type="InterPro" id="IPR036736">
    <property type="entry name" value="ACP-like_sf"/>
</dbReference>
<dbReference type="InterPro" id="IPR009081">
    <property type="entry name" value="PP-bd_ACP"/>
</dbReference>
<dbReference type="InterPro" id="IPR000873">
    <property type="entry name" value="AMP-dep_synth/lig_dom"/>
</dbReference>
<protein>
    <submittedName>
        <fullName evidence="2">Putative non-ribosomal peptide synthetase</fullName>
    </submittedName>
</protein>
<reference evidence="2 3" key="1">
    <citation type="journal article" date="2014" name="Genome Announc.">
        <title>Draft Genome Sequence of the Antitrypanosomally Active Sponge-Associated Bacterium Actinokineospora sp. Strain EG49.</title>
        <authorList>
            <person name="Harjes J."/>
            <person name="Ryu T."/>
            <person name="Abdelmohsen U.R."/>
            <person name="Moitinho-Silva L."/>
            <person name="Horn H."/>
            <person name="Ravasi T."/>
            <person name="Hentschel U."/>
        </authorList>
    </citation>
    <scope>NUCLEOTIDE SEQUENCE [LARGE SCALE GENOMIC DNA]</scope>
    <source>
        <strain evidence="2 3">EG49</strain>
    </source>
</reference>
<dbReference type="Pfam" id="PF00550">
    <property type="entry name" value="PP-binding"/>
    <property type="match status" value="1"/>
</dbReference>
<dbReference type="SUPFAM" id="SSF47336">
    <property type="entry name" value="ACP-like"/>
    <property type="match status" value="1"/>
</dbReference>
<evidence type="ECO:0000259" key="1">
    <source>
        <dbReference type="PROSITE" id="PS50075"/>
    </source>
</evidence>
<evidence type="ECO:0000313" key="2">
    <source>
        <dbReference type="EMBL" id="EWC61948.1"/>
    </source>
</evidence>
<feature type="domain" description="Carrier" evidence="1">
    <location>
        <begin position="472"/>
        <end position="547"/>
    </location>
</feature>
<name>W7ING6_9PSEU</name>
<accession>W7ING6</accession>
<dbReference type="eggNOG" id="COG1020">
    <property type="taxonomic scope" value="Bacteria"/>
</dbReference>
<dbReference type="GO" id="GO:0005737">
    <property type="term" value="C:cytoplasm"/>
    <property type="evidence" value="ECO:0007669"/>
    <property type="project" value="TreeGrafter"/>
</dbReference>
<dbReference type="InterPro" id="IPR025110">
    <property type="entry name" value="AMP-bd_C"/>
</dbReference>
<dbReference type="AlphaFoldDB" id="W7ING6"/>
<comment type="caution">
    <text evidence="2">The sequence shown here is derived from an EMBL/GenBank/DDBJ whole genome shotgun (WGS) entry which is preliminary data.</text>
</comment>
<dbReference type="Gene3D" id="3.30.300.30">
    <property type="match status" value="1"/>
</dbReference>
<dbReference type="InterPro" id="IPR045851">
    <property type="entry name" value="AMP-bd_C_sf"/>
</dbReference>
<dbReference type="Pfam" id="PF13193">
    <property type="entry name" value="AMP-binding_C"/>
    <property type="match status" value="1"/>
</dbReference>
<dbReference type="Proteomes" id="UP000019277">
    <property type="component" value="Unassembled WGS sequence"/>
</dbReference>
<dbReference type="SUPFAM" id="SSF56801">
    <property type="entry name" value="Acetyl-CoA synthetase-like"/>
    <property type="match status" value="1"/>
</dbReference>
<dbReference type="Pfam" id="PF00501">
    <property type="entry name" value="AMP-binding"/>
    <property type="match status" value="1"/>
</dbReference>
<dbReference type="PATRIC" id="fig|909613.9.peg.2773"/>
<dbReference type="GO" id="GO:0043041">
    <property type="term" value="P:amino acid activation for nonribosomal peptide biosynthetic process"/>
    <property type="evidence" value="ECO:0007669"/>
    <property type="project" value="TreeGrafter"/>
</dbReference>
<evidence type="ECO:0000313" key="3">
    <source>
        <dbReference type="Proteomes" id="UP000019277"/>
    </source>
</evidence>
<dbReference type="InterPro" id="IPR042099">
    <property type="entry name" value="ANL_N_sf"/>
</dbReference>
<dbReference type="PANTHER" id="PTHR45527:SF1">
    <property type="entry name" value="FATTY ACID SYNTHASE"/>
    <property type="match status" value="1"/>
</dbReference>
<dbReference type="PROSITE" id="PS50075">
    <property type="entry name" value="CARRIER"/>
    <property type="match status" value="1"/>
</dbReference>